<sequence length="334" mass="38693">MKKFCMHPDQEKCKGPIKGAHALQNNKIISLLAGSERHVYMLNTKKQPLLIPLYNGEVVPIVELSRVSANDATTETCFCDYHDNIAFAVIEKDAPDFDETSEEMKFVYAYKAFIFEYYKQRIAFDIFQSNFRDNPIAFQSPEMIGMYRMLQLKMQEFEPIKQHFDSQIIGNTFEGVVTCAIRIPEQIKFAGYAYIAPDFDVNGKRIKHTKKGIMHRIAITIFPEITQSWLLLSCLESEKHIYEKLFNQLETVSIDKLKFYLNMILPLYSENMVLSPLLWRAWDEETQMAYTYYANLHGPEAMQMGMCIGFGLKNAARDKSGKVYEQAPKINLFL</sequence>
<keyword evidence="2" id="KW-1185">Reference proteome</keyword>
<evidence type="ECO:0000313" key="2">
    <source>
        <dbReference type="Proteomes" id="UP000199659"/>
    </source>
</evidence>
<accession>A0A1I6KTY0</accession>
<dbReference type="AlphaFoldDB" id="A0A1I6KTY0"/>
<dbReference type="EMBL" id="FOYZ01000010">
    <property type="protein sequence ID" value="SFR94686.1"/>
    <property type="molecule type" value="Genomic_DNA"/>
</dbReference>
<dbReference type="STRING" id="37658.SAMN05661086_02723"/>
<organism evidence="1 2">
    <name type="scientific">Anaeromicropila populeti</name>
    <dbReference type="NCBI Taxonomy" id="37658"/>
    <lineage>
        <taxon>Bacteria</taxon>
        <taxon>Bacillati</taxon>
        <taxon>Bacillota</taxon>
        <taxon>Clostridia</taxon>
        <taxon>Lachnospirales</taxon>
        <taxon>Lachnospiraceae</taxon>
        <taxon>Anaeromicropila</taxon>
    </lineage>
</organism>
<reference evidence="1 2" key="1">
    <citation type="submission" date="2016-10" db="EMBL/GenBank/DDBJ databases">
        <authorList>
            <person name="de Groot N.N."/>
        </authorList>
    </citation>
    <scope>NUCLEOTIDE SEQUENCE [LARGE SCALE GENOMIC DNA]</scope>
    <source>
        <strain evidence="1 2">743A</strain>
    </source>
</reference>
<name>A0A1I6KTY0_9FIRM</name>
<proteinExistence type="predicted"/>
<evidence type="ECO:0000313" key="1">
    <source>
        <dbReference type="EMBL" id="SFR94686.1"/>
    </source>
</evidence>
<dbReference type="Proteomes" id="UP000199659">
    <property type="component" value="Unassembled WGS sequence"/>
</dbReference>
<gene>
    <name evidence="1" type="ORF">SAMN05661086_02723</name>
</gene>
<protein>
    <submittedName>
        <fullName evidence="1">Uncharacterized protein</fullName>
    </submittedName>
</protein>